<proteinExistence type="predicted"/>
<name>A0A8D9B5I7_9HEMI</name>
<dbReference type="AlphaFoldDB" id="A0A8D9B5I7"/>
<protein>
    <submittedName>
        <fullName evidence="1">Uncharacterized protein</fullName>
    </submittedName>
</protein>
<reference evidence="1" key="1">
    <citation type="submission" date="2021-05" db="EMBL/GenBank/DDBJ databases">
        <authorList>
            <person name="Alioto T."/>
            <person name="Alioto T."/>
            <person name="Gomez Garrido J."/>
        </authorList>
    </citation>
    <scope>NUCLEOTIDE SEQUENCE</scope>
</reference>
<evidence type="ECO:0000313" key="1">
    <source>
        <dbReference type="EMBL" id="CAG6778984.1"/>
    </source>
</evidence>
<dbReference type="EMBL" id="HBUF01612182">
    <property type="protein sequence ID" value="CAG6778984.1"/>
    <property type="molecule type" value="Transcribed_RNA"/>
</dbReference>
<sequence length="103" mass="11495">MLGTIGGISHKQDDALFADGELLLCSQPVAIVTLCRILDQLIQNVTGYKPDTRHLYSLSVPMVMSAWRGGICRSCPRRIVFHGIIVYWSENYNGCNATIVKQR</sequence>
<accession>A0A8D9B5I7</accession>
<organism evidence="1">
    <name type="scientific">Cacopsylla melanoneura</name>
    <dbReference type="NCBI Taxonomy" id="428564"/>
    <lineage>
        <taxon>Eukaryota</taxon>
        <taxon>Metazoa</taxon>
        <taxon>Ecdysozoa</taxon>
        <taxon>Arthropoda</taxon>
        <taxon>Hexapoda</taxon>
        <taxon>Insecta</taxon>
        <taxon>Pterygota</taxon>
        <taxon>Neoptera</taxon>
        <taxon>Paraneoptera</taxon>
        <taxon>Hemiptera</taxon>
        <taxon>Sternorrhyncha</taxon>
        <taxon>Psylloidea</taxon>
        <taxon>Psyllidae</taxon>
        <taxon>Psyllinae</taxon>
        <taxon>Cacopsylla</taxon>
    </lineage>
</organism>